<keyword evidence="2" id="KW-0449">Lipoprotein</keyword>
<dbReference type="Pfam" id="PF12771">
    <property type="entry name" value="SusD-like_2"/>
    <property type="match status" value="1"/>
</dbReference>
<accession>A0A4Q1DBG4</accession>
<evidence type="ECO:0000256" key="1">
    <source>
        <dbReference type="SAM" id="SignalP"/>
    </source>
</evidence>
<dbReference type="RefSeq" id="WP_129001674.1">
    <property type="nucleotide sequence ID" value="NZ_SDHZ01000001.1"/>
</dbReference>
<dbReference type="Gene3D" id="1.25.40.390">
    <property type="match status" value="1"/>
</dbReference>
<keyword evidence="1" id="KW-0732">Signal</keyword>
<name>A0A4Q1DBG4_9BACT</name>
<evidence type="ECO:0000313" key="2">
    <source>
        <dbReference type="EMBL" id="RXK85923.1"/>
    </source>
</evidence>
<dbReference type="Proteomes" id="UP000290545">
    <property type="component" value="Unassembled WGS sequence"/>
</dbReference>
<reference evidence="2 3" key="1">
    <citation type="submission" date="2019-01" db="EMBL/GenBank/DDBJ databases">
        <title>Filimonas sp. strain TTM-71.</title>
        <authorList>
            <person name="Chen W.-M."/>
        </authorList>
    </citation>
    <scope>NUCLEOTIDE SEQUENCE [LARGE SCALE GENOMIC DNA]</scope>
    <source>
        <strain evidence="2 3">TTM-71</strain>
    </source>
</reference>
<comment type="caution">
    <text evidence="2">The sequence shown here is derived from an EMBL/GenBank/DDBJ whole genome shotgun (WGS) entry which is preliminary data.</text>
</comment>
<feature type="signal peptide" evidence="1">
    <location>
        <begin position="1"/>
        <end position="19"/>
    </location>
</feature>
<dbReference type="InterPro" id="IPR041662">
    <property type="entry name" value="SusD-like_2"/>
</dbReference>
<gene>
    <name evidence="2" type="ORF">ESB13_03685</name>
</gene>
<dbReference type="OrthoDB" id="725917at2"/>
<dbReference type="InterPro" id="IPR011990">
    <property type="entry name" value="TPR-like_helical_dom_sf"/>
</dbReference>
<dbReference type="SUPFAM" id="SSF48452">
    <property type="entry name" value="TPR-like"/>
    <property type="match status" value="1"/>
</dbReference>
<proteinExistence type="predicted"/>
<keyword evidence="3" id="KW-1185">Reference proteome</keyword>
<sequence length="486" mass="53934">MKHAIIKKGLILLLPVCLAACTKNFDELNRDPTRPTEATPETLITGAERSASDIIYNNFVNGRVGMLYAQYWSQSQNESHSQYMLEESSNNLLWNLYSTALTNLDEIIKMHNQDPEAVPANEAAIANILSVWIFQVLADVYGNIPYSNALKGLENFTASYDDAAAIYDSLVNRINTQLTRFDESGGNFRSGEKIFNGDIAKWRKLANSLKLRIGIRMADVAPDKARPIIEAAIQDGVMTANTDNALFPYLSAVPDQFPFNQESGTGIPNDYLVSKTLVDYMQSIQDPRLPLYARPATSDSVIRGKVYGLGAFGNDYTFYSYPGVRPYSPTFPGIIMLKAEVDFALAEAAARGFTTGSTAQEHYNAGIRSSMAFWQVTDTAAINAYIARVPYLQSDWRNRIGSQKWLALYMQGLQAWFERTRLEFRKPGGESLFVTPGTILDQSVTAGVPYRLTYPITEGNINSENYNAAGAAIGGNTKGTKLWWNK</sequence>
<dbReference type="AlphaFoldDB" id="A0A4Q1DBG4"/>
<evidence type="ECO:0000313" key="3">
    <source>
        <dbReference type="Proteomes" id="UP000290545"/>
    </source>
</evidence>
<organism evidence="2 3">
    <name type="scientific">Filimonas effusa</name>
    <dbReference type="NCBI Taxonomy" id="2508721"/>
    <lineage>
        <taxon>Bacteria</taxon>
        <taxon>Pseudomonadati</taxon>
        <taxon>Bacteroidota</taxon>
        <taxon>Chitinophagia</taxon>
        <taxon>Chitinophagales</taxon>
        <taxon>Chitinophagaceae</taxon>
        <taxon>Filimonas</taxon>
    </lineage>
</organism>
<protein>
    <submittedName>
        <fullName evidence="2">SusD/RagB family nutrient-binding outer membrane lipoprotein</fullName>
    </submittedName>
</protein>
<dbReference type="EMBL" id="SDHZ01000001">
    <property type="protein sequence ID" value="RXK85923.1"/>
    <property type="molecule type" value="Genomic_DNA"/>
</dbReference>
<feature type="chain" id="PRO_5020548930" evidence="1">
    <location>
        <begin position="20"/>
        <end position="486"/>
    </location>
</feature>